<evidence type="ECO:0000256" key="1">
    <source>
        <dbReference type="SAM" id="MobiDB-lite"/>
    </source>
</evidence>
<keyword evidence="3" id="KW-0378">Hydrolase</keyword>
<feature type="region of interest" description="Disordered" evidence="1">
    <location>
        <begin position="1"/>
        <end position="48"/>
    </location>
</feature>
<feature type="region of interest" description="Disordered" evidence="1">
    <location>
        <begin position="116"/>
        <end position="149"/>
    </location>
</feature>
<proteinExistence type="predicted"/>
<dbReference type="InterPro" id="IPR001607">
    <property type="entry name" value="Znf_UBP"/>
</dbReference>
<protein>
    <submittedName>
        <fullName evidence="3">Ubiquitin-hydrolase Zn-finger-containing protein</fullName>
    </submittedName>
</protein>
<dbReference type="SUPFAM" id="SSF57850">
    <property type="entry name" value="RING/U-box"/>
    <property type="match status" value="1"/>
</dbReference>
<dbReference type="AlphaFoldDB" id="A0A4R7J791"/>
<organism evidence="3 4">
    <name type="scientific">Naumannella halotolerans</name>
    <dbReference type="NCBI Taxonomy" id="993414"/>
    <lineage>
        <taxon>Bacteria</taxon>
        <taxon>Bacillati</taxon>
        <taxon>Actinomycetota</taxon>
        <taxon>Actinomycetes</taxon>
        <taxon>Propionibacteriales</taxon>
        <taxon>Propionibacteriaceae</taxon>
        <taxon>Naumannella</taxon>
    </lineage>
</organism>
<dbReference type="InterPro" id="IPR013083">
    <property type="entry name" value="Znf_RING/FYVE/PHD"/>
</dbReference>
<sequence>MVDPDDIQGTSAEGISSGGTGAGGTGAGSTGAKGTEARRINPGVPPSGPGCVECAADGGWWVHLRRCARCGHIGCCDSSPSKHATAHFHVSGHPVICSYEPGEDWFYDYTTGGTFDGPELAPPTSHPADQPAPGPKGRVPLDWRAQLSG</sequence>
<evidence type="ECO:0000313" key="4">
    <source>
        <dbReference type="Proteomes" id="UP000295371"/>
    </source>
</evidence>
<feature type="compositionally biased region" description="Pro residues" evidence="1">
    <location>
        <begin position="120"/>
        <end position="134"/>
    </location>
</feature>
<feature type="domain" description="UBP-type" evidence="2">
    <location>
        <begin position="51"/>
        <end position="113"/>
    </location>
</feature>
<dbReference type="GO" id="GO:0008270">
    <property type="term" value="F:zinc ion binding"/>
    <property type="evidence" value="ECO:0007669"/>
    <property type="project" value="InterPro"/>
</dbReference>
<name>A0A4R7J791_9ACTN</name>
<dbReference type="EMBL" id="SOAW01000001">
    <property type="protein sequence ID" value="TDT33300.1"/>
    <property type="molecule type" value="Genomic_DNA"/>
</dbReference>
<dbReference type="Gene3D" id="3.30.40.10">
    <property type="entry name" value="Zinc/RING finger domain, C3HC4 (zinc finger)"/>
    <property type="match status" value="1"/>
</dbReference>
<comment type="caution">
    <text evidence="3">The sequence shown here is derived from an EMBL/GenBank/DDBJ whole genome shotgun (WGS) entry which is preliminary data.</text>
</comment>
<dbReference type="RefSeq" id="WP_133753842.1">
    <property type="nucleotide sequence ID" value="NZ_SOAW01000001.1"/>
</dbReference>
<dbReference type="Pfam" id="PF02148">
    <property type="entry name" value="zf-UBP"/>
    <property type="match status" value="1"/>
</dbReference>
<evidence type="ECO:0000313" key="3">
    <source>
        <dbReference type="EMBL" id="TDT33300.1"/>
    </source>
</evidence>
<accession>A0A4R7J791</accession>
<gene>
    <name evidence="3" type="ORF">CLV29_0911</name>
</gene>
<keyword evidence="4" id="KW-1185">Reference proteome</keyword>
<feature type="compositionally biased region" description="Gly residues" evidence="1">
    <location>
        <begin position="16"/>
        <end position="31"/>
    </location>
</feature>
<dbReference type="GO" id="GO:0016787">
    <property type="term" value="F:hydrolase activity"/>
    <property type="evidence" value="ECO:0007669"/>
    <property type="project" value="UniProtKB-KW"/>
</dbReference>
<reference evidence="3 4" key="1">
    <citation type="submission" date="2019-03" db="EMBL/GenBank/DDBJ databases">
        <title>Genomic Encyclopedia of Archaeal and Bacterial Type Strains, Phase II (KMG-II): from individual species to whole genera.</title>
        <authorList>
            <person name="Goeker M."/>
        </authorList>
    </citation>
    <scope>NUCLEOTIDE SEQUENCE [LARGE SCALE GENOMIC DNA]</scope>
    <source>
        <strain evidence="3 4">DSM 24323</strain>
    </source>
</reference>
<evidence type="ECO:0000259" key="2">
    <source>
        <dbReference type="Pfam" id="PF02148"/>
    </source>
</evidence>
<dbReference type="OrthoDB" id="57886at2"/>
<dbReference type="Proteomes" id="UP000295371">
    <property type="component" value="Unassembled WGS sequence"/>
</dbReference>